<dbReference type="AlphaFoldDB" id="A0A7Y9PIV1"/>
<reference evidence="1 2" key="1">
    <citation type="submission" date="2020-07" db="EMBL/GenBank/DDBJ databases">
        <title>Genomic Encyclopedia of Type Strains, Phase IV (KMG-V): Genome sequencing to study the core and pangenomes of soil and plant-associated prokaryotes.</title>
        <authorList>
            <person name="Whitman W."/>
        </authorList>
    </citation>
    <scope>NUCLEOTIDE SEQUENCE [LARGE SCALE GENOMIC DNA]</scope>
    <source>
        <strain evidence="1 2">X4EP2</strain>
    </source>
</reference>
<proteinExistence type="predicted"/>
<evidence type="ECO:0000313" key="1">
    <source>
        <dbReference type="EMBL" id="NYF79893.1"/>
    </source>
</evidence>
<comment type="caution">
    <text evidence="1">The sequence shown here is derived from an EMBL/GenBank/DDBJ whole genome shotgun (WGS) entry which is preliminary data.</text>
</comment>
<name>A0A7Y9PIV1_9BACT</name>
<sequence length="99" mass="9612">MFRGLGPALSISYVPSTGELFIAPGVGASVGHTISAGALVGSNPSAVLPGLSLGVGYNTTPLNGTQGTGNSSGILGGNSFGIPGFSATLTYGFCFSLSN</sequence>
<gene>
    <name evidence="1" type="ORF">HDF17_002213</name>
</gene>
<organism evidence="1 2">
    <name type="scientific">Granulicella arctica</name>
    <dbReference type="NCBI Taxonomy" id="940613"/>
    <lineage>
        <taxon>Bacteria</taxon>
        <taxon>Pseudomonadati</taxon>
        <taxon>Acidobacteriota</taxon>
        <taxon>Terriglobia</taxon>
        <taxon>Terriglobales</taxon>
        <taxon>Acidobacteriaceae</taxon>
        <taxon>Granulicella</taxon>
    </lineage>
</organism>
<dbReference type="EMBL" id="JACCCW010000002">
    <property type="protein sequence ID" value="NYF79893.1"/>
    <property type="molecule type" value="Genomic_DNA"/>
</dbReference>
<dbReference type="Proteomes" id="UP000589520">
    <property type="component" value="Unassembled WGS sequence"/>
</dbReference>
<accession>A0A7Y9PIV1</accession>
<evidence type="ECO:0000313" key="2">
    <source>
        <dbReference type="Proteomes" id="UP000589520"/>
    </source>
</evidence>
<protein>
    <submittedName>
        <fullName evidence="1">Uncharacterized protein</fullName>
    </submittedName>
</protein>
<keyword evidence="2" id="KW-1185">Reference proteome</keyword>